<evidence type="ECO:0000256" key="7">
    <source>
        <dbReference type="ARBA" id="ARBA00023157"/>
    </source>
</evidence>
<evidence type="ECO:0000259" key="11">
    <source>
        <dbReference type="PROSITE" id="PS50835"/>
    </source>
</evidence>
<keyword evidence="6" id="KW-0472">Membrane</keyword>
<keyword evidence="8" id="KW-0675">Receptor</keyword>
<dbReference type="SMART" id="SM00408">
    <property type="entry name" value="IGc2"/>
    <property type="match status" value="2"/>
</dbReference>
<feature type="chain" id="PRO_5025349359" description="Ig-like domain-containing protein" evidence="10">
    <location>
        <begin position="20"/>
        <end position="353"/>
    </location>
</feature>
<evidence type="ECO:0000256" key="3">
    <source>
        <dbReference type="ARBA" id="ARBA00022729"/>
    </source>
</evidence>
<evidence type="ECO:0000313" key="12">
    <source>
        <dbReference type="EMBL" id="MXQ99601.1"/>
    </source>
</evidence>
<dbReference type="Proteomes" id="UP000322234">
    <property type="component" value="Unassembled WGS sequence"/>
</dbReference>
<keyword evidence="9" id="KW-0325">Glycoprotein</keyword>
<evidence type="ECO:0000256" key="6">
    <source>
        <dbReference type="ARBA" id="ARBA00023136"/>
    </source>
</evidence>
<evidence type="ECO:0000256" key="5">
    <source>
        <dbReference type="ARBA" id="ARBA00023130"/>
    </source>
</evidence>
<sequence>MKLVIGVTVFLTLGTVINAKTTQPGSMDCAEGEDVNLPCNHSTIGGNEYIHWYRQNPNQSPHMRLMIGVTVFLTLGTVINAKTTQPGSMDCAEGEDVNLPCNHSTFGGNDYIHWYRQNPNQSPQYVIHGLRGTVNSSMASLTVASDRKSSTLVLPQVTLRDTAVYYCVLREAHWDRWGCTCVVSLLSLSSSHSHTVMPLPGSGVAQNVIQDQPNTSGHLGQSVTLNCRYGTTWSYYYMFWYKLLPNGEMIYLVSQASSSQNARNGRYSVNFQKARKSISLTISDLQLEDSAEYFCTLWELTVLQVMGKAKQKPQSLIKESFPAAELQLKYAPADPRPEMVVVWLLNLWSGSSF</sequence>
<evidence type="ECO:0000313" key="13">
    <source>
        <dbReference type="Proteomes" id="UP000322234"/>
    </source>
</evidence>
<keyword evidence="2" id="KW-1003">Cell membrane</keyword>
<comment type="caution">
    <text evidence="12">The sequence shown here is derived from an EMBL/GenBank/DDBJ whole genome shotgun (WGS) entry which is preliminary data.</text>
</comment>
<dbReference type="FunFam" id="2.60.40.10:FF:000878">
    <property type="entry name" value="T cell receptor alpha variable 38-1"/>
    <property type="match status" value="1"/>
</dbReference>
<dbReference type="PROSITE" id="PS50835">
    <property type="entry name" value="IG_LIKE"/>
    <property type="match status" value="2"/>
</dbReference>
<dbReference type="Gene3D" id="2.60.40.10">
    <property type="entry name" value="Immunoglobulins"/>
    <property type="match status" value="3"/>
</dbReference>
<evidence type="ECO:0000256" key="4">
    <source>
        <dbReference type="ARBA" id="ARBA00022859"/>
    </source>
</evidence>
<organism evidence="12 13">
    <name type="scientific">Bos mutus</name>
    <name type="common">wild yak</name>
    <dbReference type="NCBI Taxonomy" id="72004"/>
    <lineage>
        <taxon>Eukaryota</taxon>
        <taxon>Metazoa</taxon>
        <taxon>Chordata</taxon>
        <taxon>Craniata</taxon>
        <taxon>Vertebrata</taxon>
        <taxon>Euteleostomi</taxon>
        <taxon>Mammalia</taxon>
        <taxon>Eutheria</taxon>
        <taxon>Laurasiatheria</taxon>
        <taxon>Artiodactyla</taxon>
        <taxon>Ruminantia</taxon>
        <taxon>Pecora</taxon>
        <taxon>Bovidae</taxon>
        <taxon>Bovinae</taxon>
        <taxon>Bos</taxon>
    </lineage>
</organism>
<dbReference type="InterPro" id="IPR003598">
    <property type="entry name" value="Ig_sub2"/>
</dbReference>
<dbReference type="EMBL" id="VBQZ03000584">
    <property type="protein sequence ID" value="MXQ99601.1"/>
    <property type="molecule type" value="Genomic_DNA"/>
</dbReference>
<evidence type="ECO:0000256" key="9">
    <source>
        <dbReference type="ARBA" id="ARBA00023180"/>
    </source>
</evidence>
<reference evidence="12" key="1">
    <citation type="submission" date="2019-10" db="EMBL/GenBank/DDBJ databases">
        <title>The sequence and de novo assembly of the wild yak genome.</title>
        <authorList>
            <person name="Liu Y."/>
        </authorList>
    </citation>
    <scope>NUCLEOTIDE SEQUENCE [LARGE SCALE GENOMIC DNA]</scope>
    <source>
        <strain evidence="12">WY2019</strain>
    </source>
</reference>
<dbReference type="GO" id="GO:0002250">
    <property type="term" value="P:adaptive immune response"/>
    <property type="evidence" value="ECO:0007669"/>
    <property type="project" value="UniProtKB-KW"/>
</dbReference>
<dbReference type="InterPro" id="IPR036179">
    <property type="entry name" value="Ig-like_dom_sf"/>
</dbReference>
<dbReference type="AlphaFoldDB" id="A0A6B0SC47"/>
<keyword evidence="3 10" id="KW-0732">Signal</keyword>
<dbReference type="InterPro" id="IPR052051">
    <property type="entry name" value="TCR_complex_component"/>
</dbReference>
<gene>
    <name evidence="12" type="ORF">E5288_WYG021258</name>
</gene>
<dbReference type="SMART" id="SM00406">
    <property type="entry name" value="IGv"/>
    <property type="match status" value="2"/>
</dbReference>
<dbReference type="PANTHER" id="PTHR19433:SF132">
    <property type="entry name" value="T CELL RECEPTOR ALPHA VARIABLE 26-1"/>
    <property type="match status" value="1"/>
</dbReference>
<keyword evidence="13" id="KW-1185">Reference proteome</keyword>
<feature type="domain" description="Ig-like" evidence="11">
    <location>
        <begin position="200"/>
        <end position="297"/>
    </location>
</feature>
<name>A0A6B0SC47_9CETA</name>
<dbReference type="PANTHER" id="PTHR19433">
    <property type="entry name" value="T-CELL RECEPTOR ALPHA CHAIN V REGION-RELATED"/>
    <property type="match status" value="1"/>
</dbReference>
<dbReference type="InterPro" id="IPR013106">
    <property type="entry name" value="Ig_V-set"/>
</dbReference>
<dbReference type="InterPro" id="IPR003599">
    <property type="entry name" value="Ig_sub"/>
</dbReference>
<comment type="subcellular location">
    <subcellularLocation>
        <location evidence="1">Cell membrane</location>
    </subcellularLocation>
</comment>
<feature type="domain" description="Ig-like" evidence="11">
    <location>
        <begin position="61"/>
        <end position="167"/>
    </location>
</feature>
<dbReference type="Pfam" id="PF07686">
    <property type="entry name" value="V-set"/>
    <property type="match status" value="2"/>
</dbReference>
<dbReference type="SUPFAM" id="SSF48726">
    <property type="entry name" value="Immunoglobulin"/>
    <property type="match status" value="3"/>
</dbReference>
<proteinExistence type="predicted"/>
<keyword evidence="4" id="KW-0391">Immunity</keyword>
<evidence type="ECO:0000256" key="8">
    <source>
        <dbReference type="ARBA" id="ARBA00023170"/>
    </source>
</evidence>
<dbReference type="GO" id="GO:0005886">
    <property type="term" value="C:plasma membrane"/>
    <property type="evidence" value="ECO:0007669"/>
    <property type="project" value="UniProtKB-SubCell"/>
</dbReference>
<evidence type="ECO:0000256" key="10">
    <source>
        <dbReference type="SAM" id="SignalP"/>
    </source>
</evidence>
<keyword evidence="7" id="KW-1015">Disulfide bond</keyword>
<dbReference type="GO" id="GO:0009617">
    <property type="term" value="P:response to bacterium"/>
    <property type="evidence" value="ECO:0007669"/>
    <property type="project" value="TreeGrafter"/>
</dbReference>
<dbReference type="InterPro" id="IPR007110">
    <property type="entry name" value="Ig-like_dom"/>
</dbReference>
<dbReference type="InterPro" id="IPR013783">
    <property type="entry name" value="Ig-like_fold"/>
</dbReference>
<keyword evidence="5" id="KW-1064">Adaptive immunity</keyword>
<evidence type="ECO:0000256" key="2">
    <source>
        <dbReference type="ARBA" id="ARBA00022475"/>
    </source>
</evidence>
<evidence type="ECO:0000256" key="1">
    <source>
        <dbReference type="ARBA" id="ARBA00004236"/>
    </source>
</evidence>
<accession>A0A6B0SC47</accession>
<feature type="signal peptide" evidence="10">
    <location>
        <begin position="1"/>
        <end position="19"/>
    </location>
</feature>
<protein>
    <recommendedName>
        <fullName evidence="11">Ig-like domain-containing protein</fullName>
    </recommendedName>
</protein>
<dbReference type="SMART" id="SM00409">
    <property type="entry name" value="IG"/>
    <property type="match status" value="2"/>
</dbReference>